<dbReference type="EMBL" id="BAAARK010000008">
    <property type="protein sequence ID" value="GAA2661029.1"/>
    <property type="molecule type" value="Genomic_DNA"/>
</dbReference>
<dbReference type="Proteomes" id="UP001500994">
    <property type="component" value="Unassembled WGS sequence"/>
</dbReference>
<accession>A0ABN3RUG0</accession>
<evidence type="ECO:0000313" key="2">
    <source>
        <dbReference type="EMBL" id="GAA2661029.1"/>
    </source>
</evidence>
<feature type="region of interest" description="Disordered" evidence="1">
    <location>
        <begin position="1"/>
        <end position="25"/>
    </location>
</feature>
<protein>
    <submittedName>
        <fullName evidence="2">Uncharacterized protein</fullName>
    </submittedName>
</protein>
<comment type="caution">
    <text evidence="2">The sequence shown here is derived from an EMBL/GenBank/DDBJ whole genome shotgun (WGS) entry which is preliminary data.</text>
</comment>
<reference evidence="2 3" key="1">
    <citation type="journal article" date="2019" name="Int. J. Syst. Evol. Microbiol.">
        <title>The Global Catalogue of Microorganisms (GCM) 10K type strain sequencing project: providing services to taxonomists for standard genome sequencing and annotation.</title>
        <authorList>
            <consortium name="The Broad Institute Genomics Platform"/>
            <consortium name="The Broad Institute Genome Sequencing Center for Infectious Disease"/>
            <person name="Wu L."/>
            <person name="Ma J."/>
        </authorList>
    </citation>
    <scope>NUCLEOTIDE SEQUENCE [LARGE SCALE GENOMIC DNA]</scope>
    <source>
        <strain evidence="2 3">JCM 16374</strain>
    </source>
</reference>
<organism evidence="2 3">
    <name type="scientific">Streptomyces lunalinharesii</name>
    <dbReference type="NCBI Taxonomy" id="333384"/>
    <lineage>
        <taxon>Bacteria</taxon>
        <taxon>Bacillati</taxon>
        <taxon>Actinomycetota</taxon>
        <taxon>Actinomycetes</taxon>
        <taxon>Kitasatosporales</taxon>
        <taxon>Streptomycetaceae</taxon>
        <taxon>Streptomyces</taxon>
    </lineage>
</organism>
<gene>
    <name evidence="2" type="ORF">GCM10009864_30340</name>
</gene>
<name>A0ABN3RUG0_9ACTN</name>
<evidence type="ECO:0000313" key="3">
    <source>
        <dbReference type="Proteomes" id="UP001500994"/>
    </source>
</evidence>
<sequence>MPSAARGAPRTADNSGAYGPAPAPDPQCSGNILKAIFGSAGFPHQFRGKIFAPAPERAPVLCGRGKLNEMRGRKAVVVTTLAAALRAERPDGTAALAAREKTGGTTSGEEFRSAGDIALTVPDTALSTGAAGR</sequence>
<keyword evidence="3" id="KW-1185">Reference proteome</keyword>
<proteinExistence type="predicted"/>
<evidence type="ECO:0000256" key="1">
    <source>
        <dbReference type="SAM" id="MobiDB-lite"/>
    </source>
</evidence>